<proteinExistence type="predicted"/>
<reference evidence="1 2" key="1">
    <citation type="journal article" date="2023" name="Genes (Basel)">
        <title>Chromosome-Level Genome Assembly and Circadian Gene Repertoire of the Patagonia Blennie Eleginops maclovinus-The Closest Ancestral Proxy of Antarctic Cryonotothenioids.</title>
        <authorList>
            <person name="Cheng C.C."/>
            <person name="Rivera-Colon A.G."/>
            <person name="Minhas B.F."/>
            <person name="Wilson L."/>
            <person name="Rayamajhi N."/>
            <person name="Vargas-Chacoff L."/>
            <person name="Catchen J.M."/>
        </authorList>
    </citation>
    <scope>NUCLEOTIDE SEQUENCE [LARGE SCALE GENOMIC DNA]</scope>
    <source>
        <strain evidence="1">JMC-PN-2008</strain>
    </source>
</reference>
<name>A0AAN7YB40_ELEMC</name>
<dbReference type="AlphaFoldDB" id="A0AAN7YB40"/>
<sequence length="92" mass="9778">MPLKLTKKAVNLHLGLFWRLRSVPPAWSGCSSSSSAATAHCVAVSGVRPSAGGWRPASTASPPPPVLRVLNIPKVVDLRLKTAVKSIDQRVQ</sequence>
<dbReference type="Proteomes" id="UP001346869">
    <property type="component" value="Unassembled WGS sequence"/>
</dbReference>
<evidence type="ECO:0000313" key="1">
    <source>
        <dbReference type="EMBL" id="KAK5874402.1"/>
    </source>
</evidence>
<dbReference type="EMBL" id="JAUZQC010000003">
    <property type="protein sequence ID" value="KAK5874402.1"/>
    <property type="molecule type" value="Genomic_DNA"/>
</dbReference>
<accession>A0AAN7YB40</accession>
<organism evidence="1 2">
    <name type="scientific">Eleginops maclovinus</name>
    <name type="common">Patagonian blennie</name>
    <name type="synonym">Eleginus maclovinus</name>
    <dbReference type="NCBI Taxonomy" id="56733"/>
    <lineage>
        <taxon>Eukaryota</taxon>
        <taxon>Metazoa</taxon>
        <taxon>Chordata</taxon>
        <taxon>Craniata</taxon>
        <taxon>Vertebrata</taxon>
        <taxon>Euteleostomi</taxon>
        <taxon>Actinopterygii</taxon>
        <taxon>Neopterygii</taxon>
        <taxon>Teleostei</taxon>
        <taxon>Neoteleostei</taxon>
        <taxon>Acanthomorphata</taxon>
        <taxon>Eupercaria</taxon>
        <taxon>Perciformes</taxon>
        <taxon>Notothenioidei</taxon>
        <taxon>Eleginopidae</taxon>
        <taxon>Eleginops</taxon>
    </lineage>
</organism>
<keyword evidence="2" id="KW-1185">Reference proteome</keyword>
<comment type="caution">
    <text evidence="1">The sequence shown here is derived from an EMBL/GenBank/DDBJ whole genome shotgun (WGS) entry which is preliminary data.</text>
</comment>
<reference evidence="1 2" key="2">
    <citation type="journal article" date="2023" name="Mol. Biol. Evol.">
        <title>Genomics of Secondarily Temperate Adaptation in the Only Non-Antarctic Icefish.</title>
        <authorList>
            <person name="Rivera-Colon A.G."/>
            <person name="Rayamajhi N."/>
            <person name="Minhas B.F."/>
            <person name="Madrigal G."/>
            <person name="Bilyk K.T."/>
            <person name="Yoon V."/>
            <person name="Hune M."/>
            <person name="Gregory S."/>
            <person name="Cheng C.H.C."/>
            <person name="Catchen J.M."/>
        </authorList>
    </citation>
    <scope>NUCLEOTIDE SEQUENCE [LARGE SCALE GENOMIC DNA]</scope>
    <source>
        <strain evidence="1">JMC-PN-2008</strain>
    </source>
</reference>
<gene>
    <name evidence="1" type="ORF">PBY51_019346</name>
</gene>
<evidence type="ECO:0000313" key="2">
    <source>
        <dbReference type="Proteomes" id="UP001346869"/>
    </source>
</evidence>
<protein>
    <submittedName>
        <fullName evidence="1">Uncharacterized protein</fullName>
    </submittedName>
</protein>